<keyword evidence="2 5" id="KW-0808">Transferase</keyword>
<dbReference type="Gene3D" id="3.40.50.150">
    <property type="entry name" value="Vaccinia Virus protein VP39"/>
    <property type="match status" value="1"/>
</dbReference>
<dbReference type="NCBIfam" id="TIGR00536">
    <property type="entry name" value="hemK_fam"/>
    <property type="match status" value="1"/>
</dbReference>
<dbReference type="InterPro" id="IPR007848">
    <property type="entry name" value="Small_mtfrase_dom"/>
</dbReference>
<evidence type="ECO:0000259" key="6">
    <source>
        <dbReference type="Pfam" id="PF05175"/>
    </source>
</evidence>
<gene>
    <name evidence="5" type="primary">prmC</name>
    <name evidence="8" type="ORF">SAMN05660991_02346</name>
</gene>
<dbReference type="RefSeq" id="WP_091943261.1">
    <property type="nucleotide sequence ID" value="NZ_FOEE01000006.1"/>
</dbReference>
<dbReference type="Proteomes" id="UP000198960">
    <property type="component" value="Unassembled WGS sequence"/>
</dbReference>
<dbReference type="InterPro" id="IPR019874">
    <property type="entry name" value="RF_methyltr_PrmC"/>
</dbReference>
<dbReference type="InterPro" id="IPR004556">
    <property type="entry name" value="HemK-like"/>
</dbReference>
<dbReference type="InterPro" id="IPR050320">
    <property type="entry name" value="N5-glutamine_MTase"/>
</dbReference>
<dbReference type="Pfam" id="PF05175">
    <property type="entry name" value="MTS"/>
    <property type="match status" value="1"/>
</dbReference>
<evidence type="ECO:0000256" key="5">
    <source>
        <dbReference type="HAMAP-Rule" id="MF_02126"/>
    </source>
</evidence>
<evidence type="ECO:0000256" key="4">
    <source>
        <dbReference type="ARBA" id="ARBA00048391"/>
    </source>
</evidence>
<comment type="similarity">
    <text evidence="5">Belongs to the protein N5-glutamine methyltransferase family. PrmC subfamily.</text>
</comment>
<feature type="binding site" evidence="5">
    <location>
        <begin position="191"/>
        <end position="194"/>
    </location>
    <ligand>
        <name>substrate</name>
    </ligand>
</feature>
<dbReference type="Gene3D" id="1.10.8.10">
    <property type="entry name" value="DNA helicase RuvA subunit, C-terminal domain"/>
    <property type="match status" value="1"/>
</dbReference>
<feature type="domain" description="Release factor glutamine methyltransferase N-terminal" evidence="7">
    <location>
        <begin position="6"/>
        <end position="73"/>
    </location>
</feature>
<dbReference type="PANTHER" id="PTHR18895:SF74">
    <property type="entry name" value="MTRF1L RELEASE FACTOR GLUTAMINE METHYLTRANSFERASE"/>
    <property type="match status" value="1"/>
</dbReference>
<feature type="domain" description="Methyltransferase small" evidence="6">
    <location>
        <begin position="111"/>
        <end position="196"/>
    </location>
</feature>
<dbReference type="GO" id="GO:0032259">
    <property type="term" value="P:methylation"/>
    <property type="evidence" value="ECO:0007669"/>
    <property type="project" value="UniProtKB-KW"/>
</dbReference>
<dbReference type="SUPFAM" id="SSF53335">
    <property type="entry name" value="S-adenosyl-L-methionine-dependent methyltransferases"/>
    <property type="match status" value="1"/>
</dbReference>
<dbReference type="HAMAP" id="MF_02126">
    <property type="entry name" value="RF_methyltr_PrmC"/>
    <property type="match status" value="1"/>
</dbReference>
<evidence type="ECO:0000256" key="2">
    <source>
        <dbReference type="ARBA" id="ARBA00022679"/>
    </source>
</evidence>
<accession>A0A1H8TKG6</accession>
<name>A0A1H8TKG6_9ACTN</name>
<dbReference type="GO" id="GO:0003676">
    <property type="term" value="F:nucleic acid binding"/>
    <property type="evidence" value="ECO:0007669"/>
    <property type="project" value="InterPro"/>
</dbReference>
<organism evidence="8 9">
    <name type="scientific">Trujillonella endophytica</name>
    <dbReference type="NCBI Taxonomy" id="673521"/>
    <lineage>
        <taxon>Bacteria</taxon>
        <taxon>Bacillati</taxon>
        <taxon>Actinomycetota</taxon>
        <taxon>Actinomycetes</taxon>
        <taxon>Geodermatophilales</taxon>
        <taxon>Geodermatophilaceae</taxon>
        <taxon>Trujillonella</taxon>
    </lineage>
</organism>
<evidence type="ECO:0000256" key="1">
    <source>
        <dbReference type="ARBA" id="ARBA00022603"/>
    </source>
</evidence>
<comment type="catalytic activity">
    <reaction evidence="4 5">
        <text>L-glutaminyl-[peptide chain release factor] + S-adenosyl-L-methionine = N(5)-methyl-L-glutaminyl-[peptide chain release factor] + S-adenosyl-L-homocysteine + H(+)</text>
        <dbReference type="Rhea" id="RHEA:42896"/>
        <dbReference type="Rhea" id="RHEA-COMP:10271"/>
        <dbReference type="Rhea" id="RHEA-COMP:10272"/>
        <dbReference type="ChEBI" id="CHEBI:15378"/>
        <dbReference type="ChEBI" id="CHEBI:30011"/>
        <dbReference type="ChEBI" id="CHEBI:57856"/>
        <dbReference type="ChEBI" id="CHEBI:59789"/>
        <dbReference type="ChEBI" id="CHEBI:61891"/>
        <dbReference type="EC" id="2.1.1.297"/>
    </reaction>
</comment>
<evidence type="ECO:0000259" key="7">
    <source>
        <dbReference type="Pfam" id="PF17827"/>
    </source>
</evidence>
<dbReference type="GO" id="GO:0102559">
    <property type="term" value="F:peptide chain release factor N(5)-glutamine methyltransferase activity"/>
    <property type="evidence" value="ECO:0007669"/>
    <property type="project" value="UniProtKB-EC"/>
</dbReference>
<feature type="binding site" evidence="5">
    <location>
        <position position="191"/>
    </location>
    <ligand>
        <name>S-adenosyl-L-methionine</name>
        <dbReference type="ChEBI" id="CHEBI:59789"/>
    </ligand>
</feature>
<dbReference type="STRING" id="673521.SAMN05660991_02346"/>
<dbReference type="PROSITE" id="PS00092">
    <property type="entry name" value="N6_MTASE"/>
    <property type="match status" value="1"/>
</dbReference>
<feature type="binding site" evidence="5">
    <location>
        <position position="141"/>
    </location>
    <ligand>
        <name>S-adenosyl-L-methionine</name>
        <dbReference type="ChEBI" id="CHEBI:59789"/>
    </ligand>
</feature>
<sequence length="291" mass="30407">MNRSTLLADAARLLAEAGVASPRVDAELLLAHVTGRTRSGLLTLDAVDEPAARRFAVLVDQRVDRVPLQHLTGRAAFRHLELAVGPGVFVPRPETEQLVEWALARLAGVPEPVVVDLGTGSGAIALSLAHEHPGARVTAVERDPDAIEWTRVNAAARAAAGDRPVEVVAGDMTDPRLLRSLDGGVDLVVSNPPYVPDGARLPREVADHDPPLALWGGPDGLDVVRGLLGTAARLLRTGGALGIEHADQQGTALPALVRAHGGWDDVADHPDLAGRPRFTTARRAAAGAGGD</sequence>
<dbReference type="PANTHER" id="PTHR18895">
    <property type="entry name" value="HEMK METHYLTRANSFERASE"/>
    <property type="match status" value="1"/>
</dbReference>
<dbReference type="CDD" id="cd02440">
    <property type="entry name" value="AdoMet_MTases"/>
    <property type="match status" value="1"/>
</dbReference>
<evidence type="ECO:0000313" key="9">
    <source>
        <dbReference type="Proteomes" id="UP000198960"/>
    </source>
</evidence>
<reference evidence="9" key="1">
    <citation type="submission" date="2016-10" db="EMBL/GenBank/DDBJ databases">
        <authorList>
            <person name="Varghese N."/>
            <person name="Submissions S."/>
        </authorList>
    </citation>
    <scope>NUCLEOTIDE SEQUENCE [LARGE SCALE GENOMIC DNA]</scope>
    <source>
        <strain evidence="9">DSM 45413</strain>
    </source>
</reference>
<evidence type="ECO:0000313" key="8">
    <source>
        <dbReference type="EMBL" id="SEO91345.1"/>
    </source>
</evidence>
<dbReference type="EMBL" id="FOEE01000006">
    <property type="protein sequence ID" value="SEO91345.1"/>
    <property type="molecule type" value="Genomic_DNA"/>
</dbReference>
<dbReference type="AlphaFoldDB" id="A0A1H8TKG6"/>
<proteinExistence type="inferred from homology"/>
<dbReference type="NCBIfam" id="TIGR03534">
    <property type="entry name" value="RF_mod_PrmC"/>
    <property type="match status" value="1"/>
</dbReference>
<dbReference type="InterPro" id="IPR029063">
    <property type="entry name" value="SAM-dependent_MTases_sf"/>
</dbReference>
<keyword evidence="1 5" id="KW-0489">Methyltransferase</keyword>
<evidence type="ECO:0000256" key="3">
    <source>
        <dbReference type="ARBA" id="ARBA00022691"/>
    </source>
</evidence>
<comment type="caution">
    <text evidence="5">Lacks conserved residue(s) required for the propagation of feature annotation.</text>
</comment>
<keyword evidence="3 5" id="KW-0949">S-adenosyl-L-methionine</keyword>
<protein>
    <recommendedName>
        <fullName evidence="5">Release factor glutamine methyltransferase</fullName>
        <shortName evidence="5">RF MTase</shortName>
        <ecNumber evidence="5">2.1.1.297</ecNumber>
    </recommendedName>
    <alternativeName>
        <fullName evidence="5">N5-glutamine methyltransferase PrmC</fullName>
    </alternativeName>
    <alternativeName>
        <fullName evidence="5">Protein-(glutamine-N5) MTase PrmC</fullName>
    </alternativeName>
    <alternativeName>
        <fullName evidence="5">Protein-glutamine N-methyltransferase PrmC</fullName>
    </alternativeName>
</protein>
<dbReference type="InterPro" id="IPR002052">
    <property type="entry name" value="DNA_methylase_N6_adenine_CS"/>
</dbReference>
<feature type="binding site" evidence="5">
    <location>
        <begin position="118"/>
        <end position="122"/>
    </location>
    <ligand>
        <name>S-adenosyl-L-methionine</name>
        <dbReference type="ChEBI" id="CHEBI:59789"/>
    </ligand>
</feature>
<keyword evidence="9" id="KW-1185">Reference proteome</keyword>
<dbReference type="OrthoDB" id="9800643at2"/>
<dbReference type="EC" id="2.1.1.297" evidence="5"/>
<dbReference type="InterPro" id="IPR040758">
    <property type="entry name" value="PrmC_N"/>
</dbReference>
<comment type="function">
    <text evidence="5">Methylates the class 1 translation termination release factors RF1/PrfA and RF2/PrfB on the glutamine residue of the universally conserved GGQ motif.</text>
</comment>
<dbReference type="Pfam" id="PF17827">
    <property type="entry name" value="PrmC_N"/>
    <property type="match status" value="1"/>
</dbReference>